<feature type="domain" description="TOG" evidence="22">
    <location>
        <begin position="319"/>
        <end position="551"/>
    </location>
</feature>
<feature type="region of interest" description="Disordered" evidence="21">
    <location>
        <begin position="1046"/>
        <end position="1087"/>
    </location>
</feature>
<dbReference type="InterPro" id="IPR048491">
    <property type="entry name" value="XMAP215_CLASP_TOG"/>
</dbReference>
<dbReference type="PANTHER" id="PTHR21567">
    <property type="entry name" value="CLASP"/>
    <property type="match status" value="1"/>
</dbReference>
<feature type="repeat" description="HEAT" evidence="20">
    <location>
        <begin position="168"/>
        <end position="206"/>
    </location>
</feature>
<evidence type="ECO:0000256" key="14">
    <source>
        <dbReference type="ARBA" id="ARBA00023212"/>
    </source>
</evidence>
<keyword evidence="7" id="KW-0963">Cytoplasm</keyword>
<keyword evidence="15" id="KW-0131">Cell cycle</keyword>
<protein>
    <recommendedName>
        <fullName evidence="18">CLIP-associating protein 1</fullName>
    </recommendedName>
    <alternativeName>
        <fullName evidence="19">Cytoplasmic linker-associated protein 1</fullName>
    </alternativeName>
</protein>
<dbReference type="Pfam" id="PF12348">
    <property type="entry name" value="CLASP_N"/>
    <property type="match status" value="1"/>
</dbReference>
<comment type="subcellular location">
    <subcellularLocation>
        <location evidence="4">Chromosome</location>
        <location evidence="4">Centromere</location>
        <location evidence="4">Kinetochore</location>
    </subcellularLocation>
    <subcellularLocation>
        <location evidence="2">Cytoplasm</location>
        <location evidence="2">Cytoskeleton</location>
        <location evidence="2">Microtubule organizing center</location>
        <location evidence="2">Centrosome</location>
    </subcellularLocation>
    <subcellularLocation>
        <location evidence="1">Cytoplasm</location>
        <location evidence="1">Cytoskeleton</location>
        <location evidence="1">Spindle</location>
    </subcellularLocation>
    <subcellularLocation>
        <location evidence="3">Golgi apparatus</location>
        <location evidence="3">trans-Golgi network</location>
    </subcellularLocation>
</comment>
<dbReference type="PROSITE" id="PS50077">
    <property type="entry name" value="HEAT_REPEAT"/>
    <property type="match status" value="1"/>
</dbReference>
<evidence type="ECO:0000256" key="18">
    <source>
        <dbReference type="ARBA" id="ARBA00071710"/>
    </source>
</evidence>
<keyword evidence="13" id="KW-0333">Golgi apparatus</keyword>
<keyword evidence="16" id="KW-0137">Centromere</keyword>
<feature type="compositionally biased region" description="Gly residues" evidence="21">
    <location>
        <begin position="684"/>
        <end position="696"/>
    </location>
</feature>
<dbReference type="Pfam" id="PF21040">
    <property type="entry name" value="CEP104-like_TOG"/>
    <property type="match status" value="1"/>
</dbReference>
<dbReference type="GO" id="GO:0051301">
    <property type="term" value="P:cell division"/>
    <property type="evidence" value="ECO:0007669"/>
    <property type="project" value="UniProtKB-KW"/>
</dbReference>
<dbReference type="Pfam" id="PF21041">
    <property type="entry name" value="XMAP215_CLASP_TOG"/>
    <property type="match status" value="1"/>
</dbReference>
<feature type="region of interest" description="Disordered" evidence="21">
    <location>
        <begin position="612"/>
        <end position="733"/>
    </location>
</feature>
<dbReference type="GO" id="GO:0090307">
    <property type="term" value="P:mitotic spindle assembly"/>
    <property type="evidence" value="ECO:0007669"/>
    <property type="project" value="TreeGrafter"/>
</dbReference>
<evidence type="ECO:0000256" key="4">
    <source>
        <dbReference type="ARBA" id="ARBA00004629"/>
    </source>
</evidence>
<keyword evidence="14" id="KW-0206">Cytoskeleton</keyword>
<dbReference type="InterPro" id="IPR011989">
    <property type="entry name" value="ARM-like"/>
</dbReference>
<evidence type="ECO:0000256" key="17">
    <source>
        <dbReference type="ARBA" id="ARBA00055763"/>
    </source>
</evidence>
<feature type="domain" description="TOG" evidence="22">
    <location>
        <begin position="812"/>
        <end position="1050"/>
    </location>
</feature>
<feature type="region of interest" description="Disordered" evidence="21">
    <location>
        <begin position="543"/>
        <end position="599"/>
    </location>
</feature>
<dbReference type="GO" id="GO:0005794">
    <property type="term" value="C:Golgi apparatus"/>
    <property type="evidence" value="ECO:0007669"/>
    <property type="project" value="UniProtKB-SubCell"/>
</dbReference>
<feature type="domain" description="TOG" evidence="22">
    <location>
        <begin position="1214"/>
        <end position="1452"/>
    </location>
</feature>
<dbReference type="GO" id="GO:0045180">
    <property type="term" value="C:basal cortex"/>
    <property type="evidence" value="ECO:0007669"/>
    <property type="project" value="TreeGrafter"/>
</dbReference>
<organism evidence="23 24">
    <name type="scientific">Callorhinus ursinus</name>
    <name type="common">Northern fur seal</name>
    <dbReference type="NCBI Taxonomy" id="34884"/>
    <lineage>
        <taxon>Eukaryota</taxon>
        <taxon>Metazoa</taxon>
        <taxon>Chordata</taxon>
        <taxon>Craniata</taxon>
        <taxon>Vertebrata</taxon>
        <taxon>Euteleostomi</taxon>
        <taxon>Mammalia</taxon>
        <taxon>Eutheria</taxon>
        <taxon>Laurasiatheria</taxon>
        <taxon>Carnivora</taxon>
        <taxon>Caniformia</taxon>
        <taxon>Pinnipedia</taxon>
        <taxon>Otariidae</taxon>
        <taxon>Callorhinus</taxon>
    </lineage>
</organism>
<dbReference type="GO" id="GO:0007026">
    <property type="term" value="P:negative regulation of microtubule depolymerization"/>
    <property type="evidence" value="ECO:0007669"/>
    <property type="project" value="UniProtKB-ARBA"/>
</dbReference>
<comment type="similarity">
    <text evidence="5">Belongs to the CLASP family.</text>
</comment>
<dbReference type="InterPro" id="IPR034085">
    <property type="entry name" value="TOG"/>
</dbReference>
<name>A0A3Q7N149_CALUR</name>
<dbReference type="GO" id="GO:0005881">
    <property type="term" value="C:cytoplasmic microtubule"/>
    <property type="evidence" value="ECO:0007669"/>
    <property type="project" value="TreeGrafter"/>
</dbReference>
<dbReference type="GO" id="GO:0040001">
    <property type="term" value="P:establishment of mitotic spindle localization"/>
    <property type="evidence" value="ECO:0007669"/>
    <property type="project" value="TreeGrafter"/>
</dbReference>
<dbReference type="FunFam" id="1.25.10.10:FF:000001">
    <property type="entry name" value="CLIP-associating protein 1 isoform 2"/>
    <property type="match status" value="1"/>
</dbReference>
<feature type="region of interest" description="Disordered" evidence="21">
    <location>
        <begin position="235"/>
        <end position="292"/>
    </location>
</feature>
<keyword evidence="23" id="KW-1185">Reference proteome</keyword>
<evidence type="ECO:0000256" key="8">
    <source>
        <dbReference type="ARBA" id="ARBA00022618"/>
    </source>
</evidence>
<accession>A0A3Q7N149</accession>
<dbReference type="Pfam" id="PF23271">
    <property type="entry name" value="HEAT_GCN1"/>
    <property type="match status" value="1"/>
</dbReference>
<evidence type="ECO:0000256" key="11">
    <source>
        <dbReference type="ARBA" id="ARBA00022776"/>
    </source>
</evidence>
<dbReference type="SMART" id="SM01349">
    <property type="entry name" value="TOG"/>
    <property type="match status" value="4"/>
</dbReference>
<dbReference type="InterPro" id="IPR021133">
    <property type="entry name" value="HEAT_type_2"/>
</dbReference>
<evidence type="ECO:0000256" key="6">
    <source>
        <dbReference type="ARBA" id="ARBA00022454"/>
    </source>
</evidence>
<feature type="compositionally biased region" description="Polar residues" evidence="21">
    <location>
        <begin position="645"/>
        <end position="658"/>
    </location>
</feature>
<evidence type="ECO:0000256" key="13">
    <source>
        <dbReference type="ARBA" id="ARBA00023034"/>
    </source>
</evidence>
<evidence type="ECO:0000256" key="21">
    <source>
        <dbReference type="SAM" id="MobiDB-lite"/>
    </source>
</evidence>
<evidence type="ECO:0000259" key="22">
    <source>
        <dbReference type="SMART" id="SM01349"/>
    </source>
</evidence>
<dbReference type="GO" id="GO:0005813">
    <property type="term" value="C:centrosome"/>
    <property type="evidence" value="ECO:0007669"/>
    <property type="project" value="UniProtKB-SubCell"/>
</dbReference>
<feature type="compositionally biased region" description="Polar residues" evidence="21">
    <location>
        <begin position="715"/>
        <end position="724"/>
    </location>
</feature>
<dbReference type="PANTHER" id="PTHR21567:SF28">
    <property type="entry name" value="CLIP-ASSOCIATING PROTEIN 1"/>
    <property type="match status" value="1"/>
</dbReference>
<evidence type="ECO:0000256" key="7">
    <source>
        <dbReference type="ARBA" id="ARBA00022490"/>
    </source>
</evidence>
<keyword evidence="6" id="KW-0158">Chromosome</keyword>
<dbReference type="InterPro" id="IPR024395">
    <property type="entry name" value="CLASP_N_dom"/>
</dbReference>
<evidence type="ECO:0000256" key="9">
    <source>
        <dbReference type="ARBA" id="ARBA00022701"/>
    </source>
</evidence>
<dbReference type="FunFam" id="1.25.10.10:FF:000005">
    <property type="entry name" value="CLIP-associating protein 1 isoform 2"/>
    <property type="match status" value="1"/>
</dbReference>
<evidence type="ECO:0000256" key="2">
    <source>
        <dbReference type="ARBA" id="ARBA00004300"/>
    </source>
</evidence>
<dbReference type="InterPro" id="IPR016024">
    <property type="entry name" value="ARM-type_fold"/>
</dbReference>
<evidence type="ECO:0000256" key="12">
    <source>
        <dbReference type="ARBA" id="ARBA00022838"/>
    </source>
</evidence>
<feature type="compositionally biased region" description="Low complexity" evidence="21">
    <location>
        <begin position="574"/>
        <end position="594"/>
    </location>
</feature>
<reference key="1">
    <citation type="submission" date="2019-01" db="UniProtKB">
        <authorList>
            <consortium name="RefSeq"/>
        </authorList>
    </citation>
    <scope>IDENTIFICATION</scope>
</reference>
<feature type="region of interest" description="Disordered" evidence="21">
    <location>
        <begin position="1127"/>
        <end position="1159"/>
    </location>
</feature>
<dbReference type="GO" id="GO:0008017">
    <property type="term" value="F:microtubule binding"/>
    <property type="evidence" value="ECO:0007669"/>
    <property type="project" value="UniProtKB-ARBA"/>
</dbReference>
<dbReference type="GO" id="GO:0072686">
    <property type="term" value="C:mitotic spindle"/>
    <property type="evidence" value="ECO:0007669"/>
    <property type="project" value="TreeGrafter"/>
</dbReference>
<evidence type="ECO:0000256" key="3">
    <source>
        <dbReference type="ARBA" id="ARBA00004601"/>
    </source>
</evidence>
<feature type="compositionally biased region" description="Polar residues" evidence="21">
    <location>
        <begin position="1046"/>
        <end position="1060"/>
    </location>
</feature>
<feature type="compositionally biased region" description="Low complexity" evidence="21">
    <location>
        <begin position="667"/>
        <end position="683"/>
    </location>
</feature>
<feature type="compositionally biased region" description="Basic and acidic residues" evidence="21">
    <location>
        <begin position="1127"/>
        <end position="1140"/>
    </location>
</feature>
<dbReference type="GO" id="GO:0043515">
    <property type="term" value="F:kinetochore binding"/>
    <property type="evidence" value="ECO:0007669"/>
    <property type="project" value="TreeGrafter"/>
</dbReference>
<dbReference type="FunFam" id="1.25.10.10:FF:000006">
    <property type="entry name" value="CLIP-associating protein 1 isoform 2"/>
    <property type="match status" value="1"/>
</dbReference>
<evidence type="ECO:0000256" key="19">
    <source>
        <dbReference type="ARBA" id="ARBA00083433"/>
    </source>
</evidence>
<sequence>MEPRMESCLAQVLQKDVGKRLQVGQELIDYFSDKQKSADLEHDQTMLDKLVDGLATSWVNSSNYKVVLLGMDILSALVTRLQDRFKAQIGTVLPSLIDRLGDAKDSVREQDQTLLLKIMDQAANPQYVWDRMLGGFKHKNFRTREGTCLCLVATLNASGAHTLTLSKIVPHICNLLGDPNSQVRDAAINSLVEIYRHVGERVRADLSKKGLPQSRLNVIFTKFDEVQKSGNMIQSANDKNFDDEDSVDGNRPSSASSTSSKAPPSSRRNVGMGTTRRLGSSTLGSKSSAAKEGAGAVDEEDFIKAFDDVPVVQIYSSRDLEESINKIREILSDDKHDWEQRVNALKKIRSLLLAGAAEYDNFFQHLRLLDGAFKLSAKDLRSQVVREACITLGHLSSVLGNKFDHGAEAIMPTIFNLIPNSAKIMATSGVVAVRLIIRHTHIPRLIPVITSNCTSKSVAVRRRCFEFLDLLLQEWQTHSLERHISVLAETIKKGIHDADSEARIEARKCYWGFHSHFSREAEHLYHTLESSYQKALQSHLKNSDSIVSLPQSDRSSSSSQESLNRPLSAKRSPTGSTTSRASTVSTKSVSTTGSLQRSRSDIDVNAAASAKSKVSSASGATPFSSAAALPPGSYASLGRIRTRRQSSGSATNVATTPDSRGRSRAKVVSQSQPGSRSSSPGKLLGSGYGGLAGGSSRGPPVTPSSEKRSKIPRSQGCSRETSPNRIGLDRFGLGQAGRIPGSVNAMRVLSTSTDLEAAVADALLLGDSRSKKKPVRRRYEPYGMYSDDDANSDASSVCSERSYGSRNGGIPHYLRQTEDVAEVLNHCASSNWSERKEGLLGLQNLLKSQRTLSRVELKRLCEIFTRMFADPHSKRVFSMFLETLVDFIIIHKDDLQDWLFVLLTQLLKKMGADLLGSVQAKVQKALDVTRDSFPFDQQFNILMRFIVDQTQTPNLKVKVAILKYIESLARQMDPTDFVNSSETRLAVSRIITWTTEPKSSDVRKAAQIVLISLFELNTPEFTMLLGALPKTFQDGATKLLHNHLKNASNTSVGSPSNTIGRTPSRHTSSRTSPLTSPTNCSHGGLSPSMLEYDTENLNSEEIYSSLRGVTEAIEKFSFRSQEDLNEPIKRDGKKDCDIVSRDGGVASPATEGRGGSDVVEGGRTALDNKTSLLNTQPPRAFPGPRVRDYSPYPYSDTINTYDKTALKEAVFDDDMEQLRDVPIDHSDLVADLLKELSNHNERVEERKGALLELLKITREDSLGVWEEHFKTILLLLLETLGDKDHSIRALALRVLREILRNQPARFKNYAELTIMKTLEAHKDSHKEVVRAAEEAASTLASSIHPEQCIKVLCPIIQTADYPINLAAIKMQTKVVERIAKESLLQLLADIIPGLLQGYDNTESSVRKASVFCLVAIYSVIGEELKPHLAQLTGSKMKLLNLYIKRAQTTNSNSSSSSDVSTHS</sequence>
<dbReference type="RefSeq" id="XP_025713334.1">
    <property type="nucleotide sequence ID" value="XM_025857549.1"/>
</dbReference>
<evidence type="ECO:0000313" key="24">
    <source>
        <dbReference type="RefSeq" id="XP_025713334.1"/>
    </source>
</evidence>
<keyword evidence="9" id="KW-0493">Microtubule</keyword>
<feature type="compositionally biased region" description="Low complexity" evidence="21">
    <location>
        <begin position="1069"/>
        <end position="1078"/>
    </location>
</feature>
<gene>
    <name evidence="24" type="primary">CLASP1</name>
</gene>
<proteinExistence type="inferred from homology"/>
<feature type="compositionally biased region" description="Low complexity" evidence="21">
    <location>
        <begin position="548"/>
        <end position="567"/>
    </location>
</feature>
<dbReference type="GO" id="GO:0000776">
    <property type="term" value="C:kinetochore"/>
    <property type="evidence" value="ECO:0007669"/>
    <property type="project" value="UniProtKB-KW"/>
</dbReference>
<dbReference type="Gene3D" id="1.25.10.10">
    <property type="entry name" value="Leucine-rich Repeat Variant"/>
    <property type="match status" value="4"/>
</dbReference>
<evidence type="ECO:0000256" key="10">
    <source>
        <dbReference type="ARBA" id="ARBA00022737"/>
    </source>
</evidence>
<keyword evidence="8" id="KW-0132">Cell division</keyword>
<dbReference type="CTD" id="23332"/>
<dbReference type="Proteomes" id="UP000286641">
    <property type="component" value="Unplaced"/>
</dbReference>
<keyword evidence="10" id="KW-0677">Repeat</keyword>
<evidence type="ECO:0000256" key="16">
    <source>
        <dbReference type="ARBA" id="ARBA00023328"/>
    </source>
</evidence>
<dbReference type="GO" id="GO:0030010">
    <property type="term" value="P:establishment of cell polarity"/>
    <property type="evidence" value="ECO:0007669"/>
    <property type="project" value="UniProtKB-ARBA"/>
</dbReference>
<feature type="compositionally biased region" description="Low complexity" evidence="21">
    <location>
        <begin position="251"/>
        <end position="268"/>
    </location>
</feature>
<reference evidence="24" key="2">
    <citation type="submission" date="2025-08" db="UniProtKB">
        <authorList>
            <consortium name="RefSeq"/>
        </authorList>
    </citation>
    <scope>IDENTIFICATION</scope>
    <source>
        <tissue evidence="24">Blood</tissue>
    </source>
</reference>
<keyword evidence="12" id="KW-0995">Kinetochore</keyword>
<evidence type="ECO:0000256" key="1">
    <source>
        <dbReference type="ARBA" id="ARBA00004186"/>
    </source>
</evidence>
<dbReference type="GO" id="GO:0005876">
    <property type="term" value="C:spindle microtubule"/>
    <property type="evidence" value="ECO:0007669"/>
    <property type="project" value="TreeGrafter"/>
</dbReference>
<evidence type="ECO:0000256" key="20">
    <source>
        <dbReference type="PROSITE-ProRule" id="PRU00103"/>
    </source>
</evidence>
<comment type="function">
    <text evidence="17">Microtubule plus-end tracking protein that promotes the stabilization of dynamic microtubules. Involved in the nucleation of noncentrosomal microtubules originating from the trans-Golgi network (TGN). Required for the polarization of the cytoplasmic microtubule arrays in migrating cells towards the leading edge of the cell. May act at the cell cortex to enhance the frequency of rescue of depolymerizing microtubules by attaching their plus-ends to cortical platforms composed of ERC1 and PHLDB2. This cortical microtubule stabilizing activity is regulated at least in part by phosphatidylinositol 3-kinase signaling. Also performs a similar stabilizing function at the kinetochore which is essential for the bipolar alignment of chromosomes on the mitotic spindle.</text>
</comment>
<evidence type="ECO:0000256" key="15">
    <source>
        <dbReference type="ARBA" id="ARBA00023306"/>
    </source>
</evidence>
<evidence type="ECO:0000256" key="5">
    <source>
        <dbReference type="ARBA" id="ARBA00009549"/>
    </source>
</evidence>
<feature type="domain" description="TOG" evidence="22">
    <location>
        <begin position="1"/>
        <end position="232"/>
    </location>
</feature>
<dbReference type="SUPFAM" id="SSF48371">
    <property type="entry name" value="ARM repeat"/>
    <property type="match status" value="2"/>
</dbReference>
<evidence type="ECO:0000313" key="23">
    <source>
        <dbReference type="Proteomes" id="UP000286641"/>
    </source>
</evidence>
<dbReference type="InterPro" id="IPR057546">
    <property type="entry name" value="HEAT_GCN1"/>
</dbReference>
<dbReference type="FunFam" id="1.25.10.10:FF:000031">
    <property type="entry name" value="CLIP-associating protein 1 isoform 2"/>
    <property type="match status" value="1"/>
</dbReference>
<keyword evidence="11" id="KW-0498">Mitosis</keyword>